<dbReference type="EMBL" id="FWXV01000008">
    <property type="protein sequence ID" value="SMD22890.1"/>
    <property type="molecule type" value="Genomic_DNA"/>
</dbReference>
<dbReference type="RefSeq" id="WP_084431665.1">
    <property type="nucleotide sequence ID" value="NZ_FWXV01000008.1"/>
</dbReference>
<protein>
    <recommendedName>
        <fullName evidence="3">Antibiotic biosynthesis monooxygenase</fullName>
    </recommendedName>
</protein>
<gene>
    <name evidence="1" type="ORF">SAMN05661093_07680</name>
</gene>
<dbReference type="SUPFAM" id="SSF54909">
    <property type="entry name" value="Dimeric alpha+beta barrel"/>
    <property type="match status" value="1"/>
</dbReference>
<sequence length="110" mass="12299">MIARIWHGWASTDNADDYQQHYHSEVAEHLQQVAGFRGARLLRHQDGDEVMFTSITFFASITDVVAFAGENYEDAVVEDAARAALTRWDARVTHHDVAVDLLSGQPVSKS</sequence>
<dbReference type="OrthoDB" id="7210869at2"/>
<accession>A0A1W2FLY6</accession>
<evidence type="ECO:0008006" key="3">
    <source>
        <dbReference type="Google" id="ProtNLM"/>
    </source>
</evidence>
<evidence type="ECO:0000313" key="2">
    <source>
        <dbReference type="Proteomes" id="UP000192674"/>
    </source>
</evidence>
<proteinExistence type="predicted"/>
<organism evidence="1 2">
    <name type="scientific">Kibdelosporangium aridum</name>
    <dbReference type="NCBI Taxonomy" id="2030"/>
    <lineage>
        <taxon>Bacteria</taxon>
        <taxon>Bacillati</taxon>
        <taxon>Actinomycetota</taxon>
        <taxon>Actinomycetes</taxon>
        <taxon>Pseudonocardiales</taxon>
        <taxon>Pseudonocardiaceae</taxon>
        <taxon>Kibdelosporangium</taxon>
    </lineage>
</organism>
<dbReference type="InterPro" id="IPR011008">
    <property type="entry name" value="Dimeric_a/b-barrel"/>
</dbReference>
<name>A0A1W2FLY6_KIBAR</name>
<evidence type="ECO:0000313" key="1">
    <source>
        <dbReference type="EMBL" id="SMD22890.1"/>
    </source>
</evidence>
<keyword evidence="2" id="KW-1185">Reference proteome</keyword>
<dbReference type="AlphaFoldDB" id="A0A1W2FLY6"/>
<reference evidence="1 2" key="1">
    <citation type="submission" date="2017-04" db="EMBL/GenBank/DDBJ databases">
        <authorList>
            <person name="Afonso C.L."/>
            <person name="Miller P.J."/>
            <person name="Scott M.A."/>
            <person name="Spackman E."/>
            <person name="Goraichik I."/>
            <person name="Dimitrov K.M."/>
            <person name="Suarez D.L."/>
            <person name="Swayne D.E."/>
        </authorList>
    </citation>
    <scope>NUCLEOTIDE SEQUENCE [LARGE SCALE GENOMIC DNA]</scope>
    <source>
        <strain evidence="1 2">DSM 43828</strain>
    </source>
</reference>
<dbReference type="Proteomes" id="UP000192674">
    <property type="component" value="Unassembled WGS sequence"/>
</dbReference>